<organism evidence="1 2">
    <name type="scientific">Phytophthora citrophthora</name>
    <dbReference type="NCBI Taxonomy" id="4793"/>
    <lineage>
        <taxon>Eukaryota</taxon>
        <taxon>Sar</taxon>
        <taxon>Stramenopiles</taxon>
        <taxon>Oomycota</taxon>
        <taxon>Peronosporomycetes</taxon>
        <taxon>Peronosporales</taxon>
        <taxon>Peronosporaceae</taxon>
        <taxon>Phytophthora</taxon>
    </lineage>
</organism>
<name>A0AAD9LQN2_9STRA</name>
<reference evidence="1" key="1">
    <citation type="submission" date="2023-08" db="EMBL/GenBank/DDBJ databases">
        <title>Reference Genome Resource for the Citrus Pathogen Phytophthora citrophthora.</title>
        <authorList>
            <person name="Moller H."/>
            <person name="Coetzee B."/>
            <person name="Rose L.J."/>
            <person name="Van Niekerk J.M."/>
        </authorList>
    </citation>
    <scope>NUCLEOTIDE SEQUENCE</scope>
    <source>
        <strain evidence="1">STE-U-9442</strain>
    </source>
</reference>
<dbReference type="AlphaFoldDB" id="A0AAD9LQN2"/>
<protein>
    <submittedName>
        <fullName evidence="1">Uncharacterized protein</fullName>
    </submittedName>
</protein>
<sequence>MVGKAKGAPRYPPWLQKALKVKEETEQFWLKQVNEENEHKQRPKSRAPDLALTTQAAFQAVESSKTSTFVNVWVSIAADDVQAVKVFLEEDRHRFFMRKDYGVEGGGGESLLHEASYLGALKVIRFLVTFMQTHFTPETCLEAVNAVDTQYSLTTPMIAACRNFLGAIANRVEILKLLVEGGGDTVRQDSHGDTVLHWCARNSQVLLLRYLLKHTDAVAVALSVENYKRQKPLDIAKLQLVRTRCLSTLTMVELLQGVNSTCNLRMKMLKVRRNEDFVRAQECVRVQEQLATVMEISELLVPQAEKLWKETLELAEKHRKAEEKQHVDAEVKAAGASAREWLETKEGKLFVKKQIPLATADIKQAVHTGKMPKPKDFMIAAKQRVHDLYCVERELSAKKSATEAFVAHRPPYPRDRVAELRRMMNL</sequence>
<dbReference type="SMART" id="SM00248">
    <property type="entry name" value="ANK"/>
    <property type="match status" value="3"/>
</dbReference>
<dbReference type="InterPro" id="IPR002110">
    <property type="entry name" value="Ankyrin_rpt"/>
</dbReference>
<gene>
    <name evidence="1" type="ORF">P3T76_003103</name>
</gene>
<dbReference type="InterPro" id="IPR036770">
    <property type="entry name" value="Ankyrin_rpt-contain_sf"/>
</dbReference>
<dbReference type="Proteomes" id="UP001259832">
    <property type="component" value="Unassembled WGS sequence"/>
</dbReference>
<dbReference type="SUPFAM" id="SSF48403">
    <property type="entry name" value="Ankyrin repeat"/>
    <property type="match status" value="1"/>
</dbReference>
<proteinExistence type="predicted"/>
<evidence type="ECO:0000313" key="2">
    <source>
        <dbReference type="Proteomes" id="UP001259832"/>
    </source>
</evidence>
<dbReference type="EMBL" id="JASMQC010000004">
    <property type="protein sequence ID" value="KAK1946055.1"/>
    <property type="molecule type" value="Genomic_DNA"/>
</dbReference>
<evidence type="ECO:0000313" key="1">
    <source>
        <dbReference type="EMBL" id="KAK1946055.1"/>
    </source>
</evidence>
<dbReference type="Pfam" id="PF12796">
    <property type="entry name" value="Ank_2"/>
    <property type="match status" value="1"/>
</dbReference>
<dbReference type="Gene3D" id="1.25.40.20">
    <property type="entry name" value="Ankyrin repeat-containing domain"/>
    <property type="match status" value="1"/>
</dbReference>
<accession>A0AAD9LQN2</accession>
<comment type="caution">
    <text evidence="1">The sequence shown here is derived from an EMBL/GenBank/DDBJ whole genome shotgun (WGS) entry which is preliminary data.</text>
</comment>
<keyword evidence="2" id="KW-1185">Reference proteome</keyword>